<evidence type="ECO:0000259" key="1">
    <source>
        <dbReference type="PROSITE" id="PS50263"/>
    </source>
</evidence>
<dbReference type="Pfam" id="PF00795">
    <property type="entry name" value="CN_hydrolase"/>
    <property type="match status" value="1"/>
</dbReference>
<dbReference type="AlphaFoldDB" id="A0A814QK84"/>
<proteinExistence type="predicted"/>
<name>A0A814QK84_9BILA</name>
<dbReference type="PROSITE" id="PS50263">
    <property type="entry name" value="CN_HYDROLASE"/>
    <property type="match status" value="1"/>
</dbReference>
<reference evidence="2" key="1">
    <citation type="submission" date="2021-02" db="EMBL/GenBank/DDBJ databases">
        <authorList>
            <person name="Nowell W R."/>
        </authorList>
    </citation>
    <scope>NUCLEOTIDE SEQUENCE</scope>
</reference>
<gene>
    <name evidence="2" type="ORF">ZHD862_LOCUS18555</name>
</gene>
<dbReference type="PANTHER" id="PTHR23088">
    <property type="entry name" value="NITRILASE-RELATED"/>
    <property type="match status" value="1"/>
</dbReference>
<dbReference type="InterPro" id="IPR036526">
    <property type="entry name" value="C-N_Hydrolase_sf"/>
</dbReference>
<organism evidence="2 3">
    <name type="scientific">Rotaria sordida</name>
    <dbReference type="NCBI Taxonomy" id="392033"/>
    <lineage>
        <taxon>Eukaryota</taxon>
        <taxon>Metazoa</taxon>
        <taxon>Spiralia</taxon>
        <taxon>Gnathifera</taxon>
        <taxon>Rotifera</taxon>
        <taxon>Eurotatoria</taxon>
        <taxon>Bdelloidea</taxon>
        <taxon>Philodinida</taxon>
        <taxon>Philodinidae</taxon>
        <taxon>Rotaria</taxon>
    </lineage>
</organism>
<dbReference type="PANTHER" id="PTHR23088:SF27">
    <property type="entry name" value="DEAMINATED GLUTATHIONE AMIDASE"/>
    <property type="match status" value="1"/>
</dbReference>
<protein>
    <recommendedName>
        <fullName evidence="1">CN hydrolase domain-containing protein</fullName>
    </recommendedName>
</protein>
<comment type="caution">
    <text evidence="2">The sequence shown here is derived from an EMBL/GenBank/DDBJ whole genome shotgun (WGS) entry which is preliminary data.</text>
</comment>
<dbReference type="Proteomes" id="UP000663864">
    <property type="component" value="Unassembled WGS sequence"/>
</dbReference>
<accession>A0A814QK84</accession>
<evidence type="ECO:0000313" key="3">
    <source>
        <dbReference type="Proteomes" id="UP000663864"/>
    </source>
</evidence>
<feature type="domain" description="CN hydrolase" evidence="1">
    <location>
        <begin position="1"/>
        <end position="120"/>
    </location>
</feature>
<dbReference type="Gene3D" id="3.60.110.10">
    <property type="entry name" value="Carbon-nitrogen hydrolase"/>
    <property type="match status" value="1"/>
</dbReference>
<dbReference type="SUPFAM" id="SSF56317">
    <property type="entry name" value="Carbon-nitrogen hydrolase"/>
    <property type="match status" value="1"/>
</dbReference>
<dbReference type="InterPro" id="IPR003010">
    <property type="entry name" value="C-N_Hydrolase"/>
</dbReference>
<sequence>MSTKIVGEQLINQDKKEQAKIRFFRERFYYIFETIWERLEKAEPIDGPIINQYRELAKQHQLWISLHGFHQRSGDRTRLLNSHLIINYQGDIIGRYSKIHLFYVQPASLVIRELDFTQPG</sequence>
<dbReference type="EMBL" id="CAJNOT010000969">
    <property type="protein sequence ID" value="CAF1119585.1"/>
    <property type="molecule type" value="Genomic_DNA"/>
</dbReference>
<evidence type="ECO:0000313" key="2">
    <source>
        <dbReference type="EMBL" id="CAF1119585.1"/>
    </source>
</evidence>